<dbReference type="Proteomes" id="UP000092659">
    <property type="component" value="Chromosome"/>
</dbReference>
<keyword evidence="5" id="KW-1185">Reference proteome</keyword>
<dbReference type="EMBL" id="JAGGLP010000007">
    <property type="protein sequence ID" value="MBP2051129.1"/>
    <property type="molecule type" value="Genomic_DNA"/>
</dbReference>
<reference evidence="2 4" key="1">
    <citation type="submission" date="2016-06" db="EMBL/GenBank/DDBJ databases">
        <title>Complete genome sequence of Streptomyces griseochromogenes ATCC 14511, the Blasticidin S producer.</title>
        <authorList>
            <person name="Wu L."/>
        </authorList>
    </citation>
    <scope>NUCLEOTIDE SEQUENCE [LARGE SCALE GENOMIC DNA]</scope>
    <source>
        <strain evidence="2 4">ATCC 14511</strain>
    </source>
</reference>
<feature type="domain" description="ABM" evidence="1">
    <location>
        <begin position="15"/>
        <end position="107"/>
    </location>
</feature>
<keyword evidence="3" id="KW-0436">Ligase</keyword>
<dbReference type="RefSeq" id="WP_067316373.1">
    <property type="nucleotide sequence ID" value="NZ_CP016279.1"/>
</dbReference>
<dbReference type="PANTHER" id="PTHR34474:SF2">
    <property type="entry name" value="SIGNAL TRANSDUCTION PROTEIN TRAP"/>
    <property type="match status" value="1"/>
</dbReference>
<dbReference type="EC" id="6.2.1.3" evidence="3"/>
<dbReference type="Gene3D" id="3.30.70.100">
    <property type="match status" value="2"/>
</dbReference>
<gene>
    <name evidence="2" type="ORF">AVL59_46165</name>
    <name evidence="3" type="ORF">J2Z21_004079</name>
</gene>
<dbReference type="OrthoDB" id="4233738at2"/>
<organism evidence="2 4">
    <name type="scientific">Streptomyces griseochromogenes</name>
    <dbReference type="NCBI Taxonomy" id="68214"/>
    <lineage>
        <taxon>Bacteria</taxon>
        <taxon>Bacillati</taxon>
        <taxon>Actinomycetota</taxon>
        <taxon>Actinomycetes</taxon>
        <taxon>Kitasatosporales</taxon>
        <taxon>Streptomycetaceae</taxon>
        <taxon>Streptomyces</taxon>
    </lineage>
</organism>
<dbReference type="SUPFAM" id="SSF54909">
    <property type="entry name" value="Dimeric alpha+beta barrel"/>
    <property type="match status" value="2"/>
</dbReference>
<dbReference type="Proteomes" id="UP001519309">
    <property type="component" value="Unassembled WGS sequence"/>
</dbReference>
<dbReference type="InterPro" id="IPR050404">
    <property type="entry name" value="Heme-degrading_MO"/>
</dbReference>
<dbReference type="InterPro" id="IPR007138">
    <property type="entry name" value="ABM_dom"/>
</dbReference>
<evidence type="ECO:0000313" key="4">
    <source>
        <dbReference type="Proteomes" id="UP000092659"/>
    </source>
</evidence>
<dbReference type="STRING" id="68214.AVL59_46165"/>
<dbReference type="PANTHER" id="PTHR34474">
    <property type="entry name" value="SIGNAL TRANSDUCTION PROTEIN TRAP"/>
    <property type="match status" value="1"/>
</dbReference>
<proteinExistence type="predicted"/>
<evidence type="ECO:0000259" key="1">
    <source>
        <dbReference type="PROSITE" id="PS51725"/>
    </source>
</evidence>
<evidence type="ECO:0000313" key="3">
    <source>
        <dbReference type="EMBL" id="MBP2051129.1"/>
    </source>
</evidence>
<evidence type="ECO:0000313" key="2">
    <source>
        <dbReference type="EMBL" id="ANP56020.1"/>
    </source>
</evidence>
<dbReference type="AlphaFoldDB" id="A0A1B1BB23"/>
<dbReference type="GO" id="GO:0004467">
    <property type="term" value="F:long-chain fatty acid-CoA ligase activity"/>
    <property type="evidence" value="ECO:0007669"/>
    <property type="project" value="UniProtKB-EC"/>
</dbReference>
<dbReference type="PROSITE" id="PS51725">
    <property type="entry name" value="ABM"/>
    <property type="match status" value="1"/>
</dbReference>
<dbReference type="InterPro" id="IPR011008">
    <property type="entry name" value="Dimeric_a/b-barrel"/>
</dbReference>
<accession>A0A1B1BB23</accession>
<name>A0A1B1BB23_9ACTN</name>
<evidence type="ECO:0000313" key="5">
    <source>
        <dbReference type="Proteomes" id="UP001519309"/>
    </source>
</evidence>
<dbReference type="EMBL" id="CP016279">
    <property type="protein sequence ID" value="ANP56020.1"/>
    <property type="molecule type" value="Genomic_DNA"/>
</dbReference>
<sequence>MADKPAEEQTPSKLFTVINTFTLKDPAGAQEFERRFLEHVEWMRAQEGFHAHQAVRVTERPDVYVNLGWWLEPEAFQQVLRSEVFQSHAKEFHQLVDVAADPSMNVLRIEAGDLTDAVIVIEHLTTEAGAEEFERTYKEYAEAAHAATGLARLDLARALTRTGAYTAITWWRSEEDRLKARESAEFAAVGKVAEVRSERTAHVARNGAAGK</sequence>
<dbReference type="KEGG" id="sgs:AVL59_46165"/>
<protein>
    <submittedName>
        <fullName evidence="3">Long-chain acyl-CoA synthetase</fullName>
        <ecNumber evidence="3">6.2.1.3</ecNumber>
    </submittedName>
</protein>
<reference evidence="3 5" key="2">
    <citation type="submission" date="2021-03" db="EMBL/GenBank/DDBJ databases">
        <title>Genomic Encyclopedia of Type Strains, Phase IV (KMG-IV): sequencing the most valuable type-strain genomes for metagenomic binning, comparative biology and taxonomic classification.</title>
        <authorList>
            <person name="Goeker M."/>
        </authorList>
    </citation>
    <scope>NUCLEOTIDE SEQUENCE [LARGE SCALE GENOMIC DNA]</scope>
    <source>
        <strain evidence="3 5">DSM 40499</strain>
    </source>
</reference>
<dbReference type="Pfam" id="PF03992">
    <property type="entry name" value="ABM"/>
    <property type="match status" value="2"/>
</dbReference>